<dbReference type="Pfam" id="PF05153">
    <property type="entry name" value="MIOX"/>
    <property type="match status" value="1"/>
</dbReference>
<dbReference type="PANTHER" id="PTHR12588">
    <property type="entry name" value="MYOINOSITOL OXYGENASE"/>
    <property type="match status" value="1"/>
</dbReference>
<evidence type="ECO:0000256" key="4">
    <source>
        <dbReference type="ARBA" id="ARBA00011919"/>
    </source>
</evidence>
<protein>
    <recommendedName>
        <fullName evidence="5 14">Inositol oxygenase</fullName>
        <ecNumber evidence="4 14">1.13.99.1</ecNumber>
    </recommendedName>
    <alternativeName>
        <fullName evidence="10 14">Myo-inositol oxygenase</fullName>
    </alternativeName>
</protein>
<keyword evidence="6 14" id="KW-0963">Cytoplasm</keyword>
<evidence type="ECO:0000256" key="5">
    <source>
        <dbReference type="ARBA" id="ARBA00019269"/>
    </source>
</evidence>
<comment type="cofactor">
    <cofactor evidence="12 14">
        <name>Fe cation</name>
        <dbReference type="ChEBI" id="CHEBI:24875"/>
    </cofactor>
    <text evidence="12 14">Binds 2 iron ions per subunit.</text>
</comment>
<reference evidence="15" key="2">
    <citation type="submission" date="2025-09" db="UniProtKB">
        <authorList>
            <consortium name="Ensembl"/>
        </authorList>
    </citation>
    <scope>IDENTIFICATION</scope>
</reference>
<feature type="modified residue" description="Phosphoserine" evidence="13">
    <location>
        <position position="19"/>
    </location>
</feature>
<feature type="binding site" evidence="12">
    <location>
        <position position="149"/>
    </location>
    <ligand>
        <name>Fe cation</name>
        <dbReference type="ChEBI" id="CHEBI:24875"/>
        <label>1</label>
    </ligand>
</feature>
<evidence type="ECO:0000256" key="2">
    <source>
        <dbReference type="ARBA" id="ARBA00005167"/>
    </source>
</evidence>
<reference evidence="15" key="1">
    <citation type="submission" date="2025-08" db="UniProtKB">
        <authorList>
            <consortium name="Ensembl"/>
        </authorList>
    </citation>
    <scope>IDENTIFICATION</scope>
</reference>
<organism evidence="15 16">
    <name type="scientific">Aotus nancymaae</name>
    <name type="common">Ma's night monkey</name>
    <dbReference type="NCBI Taxonomy" id="37293"/>
    <lineage>
        <taxon>Eukaryota</taxon>
        <taxon>Metazoa</taxon>
        <taxon>Chordata</taxon>
        <taxon>Craniata</taxon>
        <taxon>Vertebrata</taxon>
        <taxon>Euteleostomi</taxon>
        <taxon>Mammalia</taxon>
        <taxon>Eutheria</taxon>
        <taxon>Euarchontoglires</taxon>
        <taxon>Primates</taxon>
        <taxon>Haplorrhini</taxon>
        <taxon>Platyrrhini</taxon>
        <taxon>Aotidae</taxon>
        <taxon>Aotus</taxon>
    </lineage>
</organism>
<evidence type="ECO:0000256" key="9">
    <source>
        <dbReference type="ARBA" id="ARBA00023004"/>
    </source>
</evidence>
<evidence type="ECO:0000256" key="11">
    <source>
        <dbReference type="ARBA" id="ARBA00048271"/>
    </source>
</evidence>
<comment type="pathway">
    <text evidence="2 14">Polyol metabolism; myo-inositol degradation into D-glucuronate; D-glucuronate from myo-inositol: step 1/1.</text>
</comment>
<dbReference type="AlphaFoldDB" id="A0A2K5C5I3"/>
<dbReference type="STRING" id="37293.ENSANAP00000003954"/>
<evidence type="ECO:0000256" key="13">
    <source>
        <dbReference type="PIRSR" id="PIRSR607828-3"/>
    </source>
</evidence>
<keyword evidence="8 14" id="KW-0560">Oxidoreductase</keyword>
<evidence type="ECO:0000313" key="15">
    <source>
        <dbReference type="Ensembl" id="ENSANAP00000003954.1"/>
    </source>
</evidence>
<dbReference type="GO" id="GO:0005506">
    <property type="term" value="F:iron ion binding"/>
    <property type="evidence" value="ECO:0007669"/>
    <property type="project" value="InterPro"/>
</dbReference>
<evidence type="ECO:0000256" key="3">
    <source>
        <dbReference type="ARBA" id="ARBA00005286"/>
    </source>
</evidence>
<evidence type="ECO:0000256" key="8">
    <source>
        <dbReference type="ARBA" id="ARBA00023002"/>
    </source>
</evidence>
<evidence type="ECO:0000256" key="6">
    <source>
        <dbReference type="ARBA" id="ARBA00022490"/>
    </source>
</evidence>
<keyword evidence="13" id="KW-0597">Phosphoprotein</keyword>
<keyword evidence="16" id="KW-1185">Reference proteome</keyword>
<comment type="catalytic activity">
    <reaction evidence="11 14">
        <text>myo-inositol + O2 = D-glucuronate + H2O + H(+)</text>
        <dbReference type="Rhea" id="RHEA:23696"/>
        <dbReference type="ChEBI" id="CHEBI:15377"/>
        <dbReference type="ChEBI" id="CHEBI:15378"/>
        <dbReference type="ChEBI" id="CHEBI:15379"/>
        <dbReference type="ChEBI" id="CHEBI:17268"/>
        <dbReference type="ChEBI" id="CHEBI:58720"/>
        <dbReference type="EC" id="1.13.99.1"/>
    </reaction>
</comment>
<keyword evidence="9 12" id="KW-0408">Iron</keyword>
<feature type="binding site" evidence="12">
    <location>
        <position position="175"/>
    </location>
    <ligand>
        <name>Fe cation</name>
        <dbReference type="ChEBI" id="CHEBI:24875"/>
        <label>1</label>
    </ligand>
</feature>
<dbReference type="Proteomes" id="UP000233020">
    <property type="component" value="Unplaced"/>
</dbReference>
<dbReference type="SUPFAM" id="SSF109604">
    <property type="entry name" value="HD-domain/PDEase-like"/>
    <property type="match status" value="1"/>
</dbReference>
<proteinExistence type="inferred from homology"/>
<dbReference type="GO" id="GO:0019310">
    <property type="term" value="P:inositol catabolic process"/>
    <property type="evidence" value="ECO:0007669"/>
    <property type="project" value="UniProtKB-UniRule"/>
</dbReference>
<evidence type="ECO:0000313" key="16">
    <source>
        <dbReference type="Proteomes" id="UP000233020"/>
    </source>
</evidence>
<dbReference type="EC" id="1.13.99.1" evidence="4 14"/>
<evidence type="ECO:0000256" key="12">
    <source>
        <dbReference type="PIRSR" id="PIRSR607828-2"/>
    </source>
</evidence>
<dbReference type="PANTHER" id="PTHR12588:SF0">
    <property type="entry name" value="INOSITOL OXYGENASE"/>
    <property type="match status" value="1"/>
</dbReference>
<dbReference type="Ensembl" id="ENSANAT00000021667.1">
    <property type="protein sequence ID" value="ENSANAP00000003954.1"/>
    <property type="gene ID" value="ENSANAG00000020040.1"/>
</dbReference>
<accession>A0A2K5C5I3</accession>
<comment type="subcellular location">
    <subcellularLocation>
        <location evidence="1 14">Cytoplasm</location>
    </subcellularLocation>
</comment>
<name>A0A2K5C5I3_AOTNA</name>
<sequence>MKVTMDPDPFLAGFRNYMSGPLLDHVFTTYKLMHVHQMVDFVRSKHAWFGDFSYKKMTVMVAVGLLHGLVDESDPDVDFPHSFQAFQRAEGTQKAHPGRDWCQLVLALLGEPQWAVIGDTFPVGCHPQASVDNPNFQDPRYSTELGMCHDEYLYQVMVFHKFSLPLEASYKIRFHSFCPWHMGSDYQQWCSKQDLAMPEFNLTKCPGLPDMEKLQPYYQGLLDKYCPGSLSR</sequence>
<dbReference type="UniPathway" id="UPA00111">
    <property type="reaction ID" value="UER00527"/>
</dbReference>
<evidence type="ECO:0000256" key="10">
    <source>
        <dbReference type="ARBA" id="ARBA00029668"/>
    </source>
</evidence>
<dbReference type="GO" id="GO:0005737">
    <property type="term" value="C:cytoplasm"/>
    <property type="evidence" value="ECO:0007669"/>
    <property type="project" value="UniProtKB-SubCell"/>
</dbReference>
<dbReference type="InterPro" id="IPR007828">
    <property type="entry name" value="Inositol_oxygenase"/>
</dbReference>
<dbReference type="OMA" id="HEVYSTK"/>
<comment type="similarity">
    <text evidence="3 14">Belongs to the myo-inositol oxygenase family.</text>
</comment>
<evidence type="ECO:0000256" key="7">
    <source>
        <dbReference type="ARBA" id="ARBA00022723"/>
    </source>
</evidence>
<evidence type="ECO:0000256" key="1">
    <source>
        <dbReference type="ARBA" id="ARBA00004496"/>
    </source>
</evidence>
<dbReference type="GeneTree" id="ENSGT00390000016211"/>
<dbReference type="GO" id="GO:0050113">
    <property type="term" value="F:inositol oxygenase activity"/>
    <property type="evidence" value="ECO:0007669"/>
    <property type="project" value="UniProtKB-UniRule"/>
</dbReference>
<keyword evidence="7 12" id="KW-0479">Metal-binding</keyword>
<evidence type="ECO:0000256" key="14">
    <source>
        <dbReference type="RuleBase" id="RU367039"/>
    </source>
</evidence>